<dbReference type="EMBL" id="JAAQPH010000012">
    <property type="protein sequence ID" value="NIA70214.1"/>
    <property type="molecule type" value="Genomic_DNA"/>
</dbReference>
<protein>
    <submittedName>
        <fullName evidence="1">Uncharacterized protein</fullName>
    </submittedName>
</protein>
<comment type="caution">
    <text evidence="1">The sequence shown here is derived from an EMBL/GenBank/DDBJ whole genome shotgun (WGS) entry which is preliminary data.</text>
</comment>
<keyword evidence="2" id="KW-1185">Reference proteome</keyword>
<reference evidence="1" key="1">
    <citation type="submission" date="2020-03" db="EMBL/GenBank/DDBJ databases">
        <title>Genome of Pelagibius litoralis DSM 21314T.</title>
        <authorList>
            <person name="Wang G."/>
        </authorList>
    </citation>
    <scope>NUCLEOTIDE SEQUENCE</scope>
    <source>
        <strain evidence="1">DSM 21314</strain>
    </source>
</reference>
<dbReference type="RefSeq" id="WP_167226585.1">
    <property type="nucleotide sequence ID" value="NZ_JAAQPH010000012.1"/>
</dbReference>
<proteinExistence type="predicted"/>
<evidence type="ECO:0000313" key="1">
    <source>
        <dbReference type="EMBL" id="NIA70214.1"/>
    </source>
</evidence>
<dbReference type="Proteomes" id="UP000761264">
    <property type="component" value="Unassembled WGS sequence"/>
</dbReference>
<organism evidence="1 2">
    <name type="scientific">Pelagibius litoralis</name>
    <dbReference type="NCBI Taxonomy" id="374515"/>
    <lineage>
        <taxon>Bacteria</taxon>
        <taxon>Pseudomonadati</taxon>
        <taxon>Pseudomonadota</taxon>
        <taxon>Alphaproteobacteria</taxon>
        <taxon>Rhodospirillales</taxon>
        <taxon>Rhodovibrionaceae</taxon>
        <taxon>Pelagibius</taxon>
    </lineage>
</organism>
<accession>A0A967KB68</accession>
<name>A0A967KB68_9PROT</name>
<sequence>MSESADRDMPAEELHRICTQLYGTVRWQTALSRELRVNDRTVRRWASGDTAIPHPVALCVRLMAFLDELSWLGEWRQLMEDEA</sequence>
<evidence type="ECO:0000313" key="2">
    <source>
        <dbReference type="Proteomes" id="UP000761264"/>
    </source>
</evidence>
<gene>
    <name evidence="1" type="ORF">HBA54_16530</name>
</gene>
<dbReference type="AlphaFoldDB" id="A0A967KB68"/>